<evidence type="ECO:0000313" key="2">
    <source>
        <dbReference type="EMBL" id="PFH48029.1"/>
    </source>
</evidence>
<dbReference type="OrthoDB" id="2535105at2759"/>
<dbReference type="EMBL" id="KZ302080">
    <property type="protein sequence ID" value="PFH48029.1"/>
    <property type="molecule type" value="Genomic_DNA"/>
</dbReference>
<accession>A0A2A9NBM4</accession>
<organism evidence="2 3">
    <name type="scientific">Amanita thiersii Skay4041</name>
    <dbReference type="NCBI Taxonomy" id="703135"/>
    <lineage>
        <taxon>Eukaryota</taxon>
        <taxon>Fungi</taxon>
        <taxon>Dikarya</taxon>
        <taxon>Basidiomycota</taxon>
        <taxon>Agaricomycotina</taxon>
        <taxon>Agaricomycetes</taxon>
        <taxon>Agaricomycetidae</taxon>
        <taxon>Agaricales</taxon>
        <taxon>Pluteineae</taxon>
        <taxon>Amanitaceae</taxon>
        <taxon>Amanita</taxon>
    </lineage>
</organism>
<dbReference type="Proteomes" id="UP000242287">
    <property type="component" value="Unassembled WGS sequence"/>
</dbReference>
<evidence type="ECO:0000256" key="1">
    <source>
        <dbReference type="SAM" id="Phobius"/>
    </source>
</evidence>
<protein>
    <submittedName>
        <fullName evidence="2">Uncharacterized protein</fullName>
    </submittedName>
</protein>
<dbReference type="PANTHER" id="PTHR40465">
    <property type="entry name" value="CHROMOSOME 1, WHOLE GENOME SHOTGUN SEQUENCE"/>
    <property type="match status" value="1"/>
</dbReference>
<feature type="transmembrane region" description="Helical" evidence="1">
    <location>
        <begin position="125"/>
        <end position="147"/>
    </location>
</feature>
<feature type="transmembrane region" description="Helical" evidence="1">
    <location>
        <begin position="89"/>
        <end position="113"/>
    </location>
</feature>
<reference evidence="2 3" key="1">
    <citation type="submission" date="2014-02" db="EMBL/GenBank/DDBJ databases">
        <title>Transposable element dynamics among asymbiotic and ectomycorrhizal Amanita fungi.</title>
        <authorList>
            <consortium name="DOE Joint Genome Institute"/>
            <person name="Hess J."/>
            <person name="Skrede I."/>
            <person name="Wolfe B."/>
            <person name="LaButti K."/>
            <person name="Ohm R.A."/>
            <person name="Grigoriev I.V."/>
            <person name="Pringle A."/>
        </authorList>
    </citation>
    <scope>NUCLEOTIDE SEQUENCE [LARGE SCALE GENOMIC DNA]</scope>
    <source>
        <strain evidence="2 3">SKay4041</strain>
    </source>
</reference>
<keyword evidence="1" id="KW-0812">Transmembrane</keyword>
<name>A0A2A9NBM4_9AGAR</name>
<gene>
    <name evidence="2" type="ORF">AMATHDRAFT_49854</name>
</gene>
<feature type="transmembrane region" description="Helical" evidence="1">
    <location>
        <begin position="42"/>
        <end position="69"/>
    </location>
</feature>
<feature type="transmembrane region" description="Helical" evidence="1">
    <location>
        <begin position="167"/>
        <end position="190"/>
    </location>
</feature>
<keyword evidence="1" id="KW-0472">Membrane</keyword>
<sequence>MESGAVAIINSFEVSLLFSAAMWGITSLQTITYYLNYKSDALLLKISIAVAWVLATIDIALIASGVHTIQSILINPDILERTGGRIPRSVISGAVVATGVQLLVQLIMVQSIYSYRIYKLTKKPYIPLLCLIGSSYSLASGIVSGVTVGGGLISELVQTESRLSWSIISWFVTAAVVDITITVTLSCYLLSYRRDVMNRTVRMIDRLVLWTIRECLCASVDFNETEISLKKLGSLRGNIRRVKHTGALNNVIPIQPDGHCYCHHSNHAYINAYNGQFCLDKASNVWGALLIILTNLYPLTMISLLNGRSALRPGNEVISLNMISVTQPGIVNVGLSDTSKTEYGSGGTIQMFERSDATTVTSSMV</sequence>
<evidence type="ECO:0000313" key="3">
    <source>
        <dbReference type="Proteomes" id="UP000242287"/>
    </source>
</evidence>
<feature type="transmembrane region" description="Helical" evidence="1">
    <location>
        <begin position="16"/>
        <end position="35"/>
    </location>
</feature>
<dbReference type="PANTHER" id="PTHR40465:SF1">
    <property type="entry name" value="DUF6534 DOMAIN-CONTAINING PROTEIN"/>
    <property type="match status" value="1"/>
</dbReference>
<proteinExistence type="predicted"/>
<dbReference type="AlphaFoldDB" id="A0A2A9NBM4"/>
<keyword evidence="1" id="KW-1133">Transmembrane helix</keyword>
<keyword evidence="3" id="KW-1185">Reference proteome</keyword>